<feature type="domain" description="Magnesium transporter MgtE intracellular" evidence="4">
    <location>
        <begin position="94"/>
        <end position="180"/>
    </location>
</feature>
<keyword evidence="3" id="KW-0732">Signal</keyword>
<dbReference type="Pfam" id="PF03448">
    <property type="entry name" value="MgtE_N"/>
    <property type="match status" value="1"/>
</dbReference>
<evidence type="ECO:0000256" key="1">
    <source>
        <dbReference type="SAM" id="Coils"/>
    </source>
</evidence>
<sequence length="207" mass="22949">MSFKVFFNLGNSRLFLLFCAFSFSFGADEQIITAQKREQILSEYEKLEAAKSELDSYREATKRLFNERQAQLLAKEAELNATLALIAQKEQNISEANAKSEAKVADMLAKNEAILNELKKGNNDKMLEAYVKMKDGKIAEVLGAMDATDAAKLLYRMEAKKISAVLAKMDAAKAVELTNLIKEGKIFDENSSKDNSSQNGDENASAN</sequence>
<organism evidence="5 6">
    <name type="scientific">Campylobacter magnus</name>
    <dbReference type="NCBI Taxonomy" id="3026462"/>
    <lineage>
        <taxon>Bacteria</taxon>
        <taxon>Pseudomonadati</taxon>
        <taxon>Campylobacterota</taxon>
        <taxon>Epsilonproteobacteria</taxon>
        <taxon>Campylobacterales</taxon>
        <taxon>Campylobacteraceae</taxon>
        <taxon>Campylobacter</taxon>
    </lineage>
</organism>
<reference evidence="5 6" key="1">
    <citation type="submission" date="2023-06" db="EMBL/GenBank/DDBJ databases">
        <title>Campylobacter magnum sp. nov., isolated from cecal contents of domestic pigs (Sus scrofa domesticus).</title>
        <authorList>
            <person name="Papic B."/>
            <person name="Gruntar I."/>
        </authorList>
    </citation>
    <scope>NUCLEOTIDE SEQUENCE [LARGE SCALE GENOMIC DNA]</scope>
    <source>
        <strain evidence="6">34484-21</strain>
    </source>
</reference>
<comment type="caution">
    <text evidence="5">The sequence shown here is derived from an EMBL/GenBank/DDBJ whole genome shotgun (WGS) entry which is preliminary data.</text>
</comment>
<feature type="chain" id="PRO_5046197250" evidence="3">
    <location>
        <begin position="27"/>
        <end position="207"/>
    </location>
</feature>
<feature type="region of interest" description="Disordered" evidence="2">
    <location>
        <begin position="188"/>
        <end position="207"/>
    </location>
</feature>
<gene>
    <name evidence="5" type="ORF">Q2362_02285</name>
</gene>
<dbReference type="EMBL" id="JAULJQ010000002">
    <property type="protein sequence ID" value="MDO2408928.1"/>
    <property type="molecule type" value="Genomic_DNA"/>
</dbReference>
<evidence type="ECO:0000313" key="5">
    <source>
        <dbReference type="EMBL" id="MDO2408928.1"/>
    </source>
</evidence>
<dbReference type="Proteomes" id="UP001171111">
    <property type="component" value="Unassembled WGS sequence"/>
</dbReference>
<feature type="signal peptide" evidence="3">
    <location>
        <begin position="1"/>
        <end position="26"/>
    </location>
</feature>
<proteinExistence type="predicted"/>
<feature type="coiled-coil region" evidence="1">
    <location>
        <begin position="40"/>
        <end position="99"/>
    </location>
</feature>
<name>A0ABT8T864_9BACT</name>
<protein>
    <submittedName>
        <fullName evidence="5">5'-nucleosidase</fullName>
    </submittedName>
</protein>
<dbReference type="InterPro" id="IPR006668">
    <property type="entry name" value="Mg_transptr_MgtE_intracell_dom"/>
</dbReference>
<keyword evidence="1" id="KW-0175">Coiled coil</keyword>
<dbReference type="SUPFAM" id="SSF158791">
    <property type="entry name" value="MgtE N-terminal domain-like"/>
    <property type="match status" value="1"/>
</dbReference>
<accession>A0ABT8T864</accession>
<feature type="compositionally biased region" description="Polar residues" evidence="2">
    <location>
        <begin position="193"/>
        <end position="207"/>
    </location>
</feature>
<keyword evidence="6" id="KW-1185">Reference proteome</keyword>
<dbReference type="RefSeq" id="WP_273931195.1">
    <property type="nucleotide sequence ID" value="NZ_JAQSLL010000010.1"/>
</dbReference>
<evidence type="ECO:0000259" key="4">
    <source>
        <dbReference type="Pfam" id="PF03448"/>
    </source>
</evidence>
<evidence type="ECO:0000313" key="6">
    <source>
        <dbReference type="Proteomes" id="UP001171111"/>
    </source>
</evidence>
<evidence type="ECO:0000256" key="2">
    <source>
        <dbReference type="SAM" id="MobiDB-lite"/>
    </source>
</evidence>
<evidence type="ECO:0000256" key="3">
    <source>
        <dbReference type="SAM" id="SignalP"/>
    </source>
</evidence>